<evidence type="ECO:0000256" key="9">
    <source>
        <dbReference type="ARBA" id="ARBA00023242"/>
    </source>
</evidence>
<evidence type="ECO:0000259" key="11">
    <source>
        <dbReference type="SMART" id="SM00478"/>
    </source>
</evidence>
<dbReference type="InterPro" id="IPR003265">
    <property type="entry name" value="HhH-GPD_domain"/>
</dbReference>
<dbReference type="Gene3D" id="1.10.340.30">
    <property type="entry name" value="Hypothetical protein, domain 2"/>
    <property type="match status" value="1"/>
</dbReference>
<accession>A0A9D4XR56</accession>
<evidence type="ECO:0000256" key="5">
    <source>
        <dbReference type="ARBA" id="ARBA00022723"/>
    </source>
</evidence>
<dbReference type="CDD" id="cd00056">
    <property type="entry name" value="ENDO3c"/>
    <property type="match status" value="1"/>
</dbReference>
<dbReference type="Gramene" id="Psat3g035920.2">
    <property type="protein sequence ID" value="Psat3g035920.2.cds"/>
    <property type="gene ID" value="Psat3g035920"/>
</dbReference>
<feature type="region of interest" description="Disordered" evidence="10">
    <location>
        <begin position="444"/>
        <end position="464"/>
    </location>
</feature>
<feature type="region of interest" description="Disordered" evidence="10">
    <location>
        <begin position="1068"/>
        <end position="1131"/>
    </location>
</feature>
<evidence type="ECO:0000256" key="3">
    <source>
        <dbReference type="ARBA" id="ARBA00005646"/>
    </source>
</evidence>
<dbReference type="PANTHER" id="PTHR46213:SF13">
    <property type="entry name" value="DEMETER-LIKE PROTEIN 2-RELATED"/>
    <property type="match status" value="1"/>
</dbReference>
<dbReference type="GO" id="GO:0003677">
    <property type="term" value="F:DNA binding"/>
    <property type="evidence" value="ECO:0007669"/>
    <property type="project" value="UniProtKB-KW"/>
</dbReference>
<evidence type="ECO:0000313" key="13">
    <source>
        <dbReference type="Proteomes" id="UP001058974"/>
    </source>
</evidence>
<keyword evidence="5" id="KW-0479">Metal-binding</keyword>
<dbReference type="SMART" id="SM00478">
    <property type="entry name" value="ENDO3c"/>
    <property type="match status" value="1"/>
</dbReference>
<keyword evidence="6" id="KW-0408">Iron</keyword>
<evidence type="ECO:0000256" key="10">
    <source>
        <dbReference type="SAM" id="MobiDB-lite"/>
    </source>
</evidence>
<name>A0A9D4XR56_PEA</name>
<dbReference type="Pfam" id="PF15628">
    <property type="entry name" value="RRM_DME"/>
    <property type="match status" value="1"/>
</dbReference>
<keyword evidence="8" id="KW-0238">DNA-binding</keyword>
<feature type="region of interest" description="Disordered" evidence="10">
    <location>
        <begin position="53"/>
        <end position="77"/>
    </location>
</feature>
<dbReference type="Gramene" id="Psat03G0141700-T1">
    <property type="protein sequence ID" value="KAI5425594.1"/>
    <property type="gene ID" value="KIW84_031417"/>
</dbReference>
<protein>
    <recommendedName>
        <fullName evidence="11">HhH-GPD domain-containing protein</fullName>
    </recommendedName>
</protein>
<dbReference type="GO" id="GO:0003906">
    <property type="term" value="F:DNA-(apurinic or apyrimidinic site) endonuclease activity"/>
    <property type="evidence" value="ECO:0007669"/>
    <property type="project" value="UniProtKB-ARBA"/>
</dbReference>
<keyword evidence="4" id="KW-0004">4Fe-4S</keyword>
<dbReference type="GO" id="GO:0141166">
    <property type="term" value="P:chromosomal 5-methylcytosine DNA demethylation pathway"/>
    <property type="evidence" value="ECO:0007669"/>
    <property type="project" value="InterPro"/>
</dbReference>
<proteinExistence type="inferred from homology"/>
<dbReference type="InterPro" id="IPR023170">
    <property type="entry name" value="HhH_base_excis_C"/>
</dbReference>
<organism evidence="12 13">
    <name type="scientific">Pisum sativum</name>
    <name type="common">Garden pea</name>
    <name type="synonym">Lathyrus oleraceus</name>
    <dbReference type="NCBI Taxonomy" id="3888"/>
    <lineage>
        <taxon>Eukaryota</taxon>
        <taxon>Viridiplantae</taxon>
        <taxon>Streptophyta</taxon>
        <taxon>Embryophyta</taxon>
        <taxon>Tracheophyta</taxon>
        <taxon>Spermatophyta</taxon>
        <taxon>Magnoliopsida</taxon>
        <taxon>eudicotyledons</taxon>
        <taxon>Gunneridae</taxon>
        <taxon>Pentapetalae</taxon>
        <taxon>rosids</taxon>
        <taxon>fabids</taxon>
        <taxon>Fabales</taxon>
        <taxon>Fabaceae</taxon>
        <taxon>Papilionoideae</taxon>
        <taxon>50 kb inversion clade</taxon>
        <taxon>NPAAA clade</taxon>
        <taxon>Hologalegina</taxon>
        <taxon>IRL clade</taxon>
        <taxon>Fabeae</taxon>
        <taxon>Lathyrus</taxon>
    </lineage>
</organism>
<evidence type="ECO:0000313" key="12">
    <source>
        <dbReference type="EMBL" id="KAI5425594.1"/>
    </source>
</evidence>
<comment type="similarity">
    <text evidence="3">Belongs to the DNA glycosylase family. DEMETER subfamily.</text>
</comment>
<sequence>MEFRETEKKKVNSEVPWIPTTPFKPIAQRPAQICTSGERNQLNSHFNGEFASLESSAGGNVNHESESVAGTSNIGHDNARTRVQVSFEDVPGPSNSFAELLAQAGAPSAYCNSRYDFLDNQFVPGVWNSQFDQSYALLGNHNLYQQQPYTNFIHDNYQDPQGTSYMAYCGLTDSQVALPPENVVTAKDKQVVETQICTEQMNQREDEDDASATMCDKSHNKLYDPAVVDLTAIPTPCKEDNNHNKEIHHVIDLNEIPQTKPKRRKHRPKVIKEGKPKKTRKTTTPKPDQSKENSTQKRKYVRKKDLNTTPAEVTGECTESLITESAKKTCRRSLYFEIPDQPRDGNSACREENATMRFGGETGIEVQETQALNNYMSSREDAQASTSNGKLSSNGSQEVGSKRKPYGAIKQADNGSVNLIGSQYNLLQAYQSRYWVQFPNVQKKRRSEKGKFSNPSNASSMTATKDVQLATCSEENARSYQDASTSNGWTSASASEYETAKLLTMLRATEKATCDKSQSLEYNLFSGQSRPTKKRSRVTNRAHDYTSLTIVRNCDAKLTNIANRSSSDRKTVEDAQRPQTGIDALVAEMRASLTKKKRSKKRTAPISSVYSSRDEMQQHLPLHSSLGVARGESWKSIYTVDTLTQQFSQLNIYREARELVLYGQNALVSYKQKTEKRKGRRVHEYGTMIPYEGVFDPIKKQRPRPKVDLDEETNKVWKLLMLDINSHGVDGTDEDKAKWWENERNVFRGRAESFIARMHLVQGDRRFSRWKGSVVDSVVGVFLTQNVSDHLSSSAFMSLAARFPVKPSSKYDACHDESASMIVNSPEVQIVEPEENAKLEEILNQSVHELSSMTKDIIEHSAERETVDSNSIDSCGTTGSLKDESNCKLLEPAQRNISEHSTMGFVSPVTGEGQENSCKGGVRKELNALFSSHCSIVTSQLSGDLSIDQNPEKIGSVSDSNTEVEDRLSTAEYNVSNRTSFSNLLGMASSTQLHEVNSQSNNPTENLRDSYGQPVAMRHDNLEENLEKSNVNQSYLEEIMTQCNDYNLKMTPNSGVLEVNCYNPVNVEASSSGSSKNKNEDNISLSSPAESHSMLSQAHQQHSDHKQHEAFHISGQSQDLMPKSKESDSCDHSYAITNENSKLESAPVKSKGKKEKKDSFNWDSLRVQALATAGEREKTESTKDSLDWDAVRRANVNEIADAIKERGMNNMLAERIQSFLNLLVDKHGGIDLEWLRDVPPDQAKEFLLSIRGLGLKSVECVRLLTLHHLAFPVDTNVGRIAVRLGWVPLQPLPESLQLHLLELYPVLESIQKYLWPRLCKLDQRTLYELHYQLITFGKVFCTKSKPNCNACPMRGECRHFASAFASARLSLPGPEQKNLVIATGNNATDQNPSVIIDHSPLPLPEPEQKNIDMTTGNNTTDQNPSVIIDQLPLPLPEPGQKNIDMTTGNNTTDQNPSVIIDQLPLPLPEPGQKNIDMTTGNNTTDQNPSVIINQLPLSLPENTNQAEELLQTVVIRQHETNSEINICQPIIEEPASPEPECSHVSENDIEDAFYEESDEIPTIKLDLEEFTVNLQNYMQTNMELQEGEMSKALVALNQEAAYIPTPKLKNVSRLRTEHSVYELPDSHCLLEGWEVREPDDPGKYLLAIWTPGETANSIEPPERKCSTQGSGQLCNEEECFSCNSFREASLQMVRGTILIPCRTAMRGSFPLNGTYFQVNEVFADHESSLNPISVPRSWIWNLNRRTVHFGTSIPSIFKGLSTQEIQQCFWRGFVCVRGFDRQTRAPRPLKARLHFPASKLAKNKEQAKKDAKAANSQGLNLKSNTEQPELLASIPNLQQNGGS</sequence>
<feature type="compositionally biased region" description="Polar residues" evidence="10">
    <location>
        <begin position="1814"/>
        <end position="1827"/>
    </location>
</feature>
<keyword evidence="13" id="KW-1185">Reference proteome</keyword>
<keyword evidence="7" id="KW-0411">Iron-sulfur</keyword>
<feature type="compositionally biased region" description="Polar residues" evidence="10">
    <location>
        <begin position="453"/>
        <end position="464"/>
    </location>
</feature>
<evidence type="ECO:0000256" key="4">
    <source>
        <dbReference type="ARBA" id="ARBA00022485"/>
    </source>
</evidence>
<comment type="subcellular location">
    <subcellularLocation>
        <location evidence="2">Nucleus</location>
    </subcellularLocation>
</comment>
<dbReference type="InterPro" id="IPR011257">
    <property type="entry name" value="DNA_glycosylase"/>
</dbReference>
<feature type="region of interest" description="Disordered" evidence="10">
    <location>
        <begin position="378"/>
        <end position="403"/>
    </location>
</feature>
<evidence type="ECO:0000256" key="2">
    <source>
        <dbReference type="ARBA" id="ARBA00004123"/>
    </source>
</evidence>
<feature type="compositionally biased region" description="Basic and acidic residues" evidence="10">
    <location>
        <begin position="1122"/>
        <end position="1131"/>
    </location>
</feature>
<feature type="region of interest" description="Disordered" evidence="10">
    <location>
        <begin position="1800"/>
        <end position="1843"/>
    </location>
</feature>
<dbReference type="InterPro" id="IPR028925">
    <property type="entry name" value="RRM_DME"/>
</dbReference>
<dbReference type="Gramene" id="Psat3g035920.3">
    <property type="protein sequence ID" value="Psat3g035920.3.cds"/>
    <property type="gene ID" value="Psat3g035920"/>
</dbReference>
<dbReference type="EMBL" id="JAMSHJ010000003">
    <property type="protein sequence ID" value="KAI5425594.1"/>
    <property type="molecule type" value="Genomic_DNA"/>
</dbReference>
<gene>
    <name evidence="12" type="ORF">KIW84_031417</name>
</gene>
<dbReference type="InterPro" id="IPR044811">
    <property type="entry name" value="DME/ROS1"/>
</dbReference>
<dbReference type="GO" id="GO:0035514">
    <property type="term" value="F:DNA demethylase activity"/>
    <property type="evidence" value="ECO:0007669"/>
    <property type="project" value="InterPro"/>
</dbReference>
<comment type="caution">
    <text evidence="12">The sequence shown here is derived from an EMBL/GenBank/DDBJ whole genome shotgun (WGS) entry which is preliminary data.</text>
</comment>
<dbReference type="Gene3D" id="1.10.1670.10">
    <property type="entry name" value="Helix-hairpin-Helix base-excision DNA repair enzymes (C-terminal)"/>
    <property type="match status" value="1"/>
</dbReference>
<dbReference type="GO" id="GO:0046872">
    <property type="term" value="F:metal ion binding"/>
    <property type="evidence" value="ECO:0007669"/>
    <property type="project" value="UniProtKB-KW"/>
</dbReference>
<feature type="compositionally biased region" description="Basic and acidic residues" evidence="10">
    <location>
        <begin position="1802"/>
        <end position="1812"/>
    </location>
</feature>
<feature type="compositionally biased region" description="Polar residues" evidence="10">
    <location>
        <begin position="1068"/>
        <end position="1100"/>
    </location>
</feature>
<dbReference type="Pfam" id="PF15629">
    <property type="entry name" value="Perm-CXXC"/>
    <property type="match status" value="1"/>
</dbReference>
<dbReference type="InterPro" id="IPR028924">
    <property type="entry name" value="Perm-CXXC"/>
</dbReference>
<keyword evidence="9" id="KW-0539">Nucleus</keyword>
<feature type="compositionally biased region" description="Polar residues" evidence="10">
    <location>
        <begin position="378"/>
        <end position="399"/>
    </location>
</feature>
<dbReference type="GO" id="GO:0051539">
    <property type="term" value="F:4 iron, 4 sulfur cluster binding"/>
    <property type="evidence" value="ECO:0007669"/>
    <property type="project" value="UniProtKB-KW"/>
</dbReference>
<feature type="region of interest" description="Disordered" evidence="10">
    <location>
        <begin position="237"/>
        <end position="307"/>
    </location>
</feature>
<evidence type="ECO:0000256" key="1">
    <source>
        <dbReference type="ARBA" id="ARBA00001966"/>
    </source>
</evidence>
<dbReference type="Proteomes" id="UP001058974">
    <property type="component" value="Chromosome 3"/>
</dbReference>
<dbReference type="GO" id="GO:0006284">
    <property type="term" value="P:base-excision repair"/>
    <property type="evidence" value="ECO:0007669"/>
    <property type="project" value="InterPro"/>
</dbReference>
<dbReference type="OrthoDB" id="5607at2759"/>
<dbReference type="SUPFAM" id="SSF48150">
    <property type="entry name" value="DNA-glycosylase"/>
    <property type="match status" value="1"/>
</dbReference>
<dbReference type="InterPro" id="IPR003651">
    <property type="entry name" value="Endonuclease3_FeS-loop_motif"/>
</dbReference>
<evidence type="ECO:0000256" key="7">
    <source>
        <dbReference type="ARBA" id="ARBA00023014"/>
    </source>
</evidence>
<feature type="compositionally biased region" description="Basic residues" evidence="10">
    <location>
        <begin position="260"/>
        <end position="269"/>
    </location>
</feature>
<feature type="compositionally biased region" description="Basic and acidic residues" evidence="10">
    <location>
        <begin position="1101"/>
        <end position="1111"/>
    </location>
</feature>
<dbReference type="GO" id="GO:0019104">
    <property type="term" value="F:DNA N-glycosylase activity"/>
    <property type="evidence" value="ECO:0007669"/>
    <property type="project" value="InterPro"/>
</dbReference>
<feature type="domain" description="HhH-GPD" evidence="11">
    <location>
        <begin position="1173"/>
        <end position="1339"/>
    </location>
</feature>
<evidence type="ECO:0000256" key="8">
    <source>
        <dbReference type="ARBA" id="ARBA00023125"/>
    </source>
</evidence>
<dbReference type="GO" id="GO:0005634">
    <property type="term" value="C:nucleus"/>
    <property type="evidence" value="ECO:0007669"/>
    <property type="project" value="UniProtKB-SubCell"/>
</dbReference>
<comment type="cofactor">
    <cofactor evidence="1">
        <name>[4Fe-4S] cluster</name>
        <dbReference type="ChEBI" id="CHEBI:49883"/>
    </cofactor>
</comment>
<dbReference type="SMART" id="SM00525">
    <property type="entry name" value="FES"/>
    <property type="match status" value="1"/>
</dbReference>
<feature type="compositionally biased region" description="Basic and acidic residues" evidence="10">
    <location>
        <begin position="237"/>
        <end position="252"/>
    </location>
</feature>
<dbReference type="PANTHER" id="PTHR46213">
    <property type="entry name" value="TRANSCRIPTIONAL ACTIVATOR DEMETER"/>
    <property type="match status" value="1"/>
</dbReference>
<evidence type="ECO:0000256" key="6">
    <source>
        <dbReference type="ARBA" id="ARBA00023004"/>
    </source>
</evidence>
<dbReference type="FunFam" id="1.10.1670.10:FF:000004">
    <property type="entry name" value="DNA glycosylase/AP lyase ROS1"/>
    <property type="match status" value="1"/>
</dbReference>
<reference evidence="12 13" key="1">
    <citation type="journal article" date="2022" name="Nat. Genet.">
        <title>Improved pea reference genome and pan-genome highlight genomic features and evolutionary characteristics.</title>
        <authorList>
            <person name="Yang T."/>
            <person name="Liu R."/>
            <person name="Luo Y."/>
            <person name="Hu S."/>
            <person name="Wang D."/>
            <person name="Wang C."/>
            <person name="Pandey M.K."/>
            <person name="Ge S."/>
            <person name="Xu Q."/>
            <person name="Li N."/>
            <person name="Li G."/>
            <person name="Huang Y."/>
            <person name="Saxena R.K."/>
            <person name="Ji Y."/>
            <person name="Li M."/>
            <person name="Yan X."/>
            <person name="He Y."/>
            <person name="Liu Y."/>
            <person name="Wang X."/>
            <person name="Xiang C."/>
            <person name="Varshney R.K."/>
            <person name="Ding H."/>
            <person name="Gao S."/>
            <person name="Zong X."/>
        </authorList>
    </citation>
    <scope>NUCLEOTIDE SEQUENCE [LARGE SCALE GENOMIC DNA]</scope>
    <source>
        <strain evidence="12 13">cv. Zhongwan 6</strain>
    </source>
</reference>